<dbReference type="EMBL" id="VFPA01000003">
    <property type="protein sequence ID" value="TQM09786.1"/>
    <property type="molecule type" value="Genomic_DNA"/>
</dbReference>
<keyword evidence="2" id="KW-1185">Reference proteome</keyword>
<comment type="caution">
    <text evidence="1">The sequence shown here is derived from an EMBL/GenBank/DDBJ whole genome shotgun (WGS) entry which is preliminary data.</text>
</comment>
<proteinExistence type="predicted"/>
<name>A0A543DKC1_9PSEU</name>
<evidence type="ECO:0000313" key="2">
    <source>
        <dbReference type="Proteomes" id="UP000315677"/>
    </source>
</evidence>
<reference evidence="1 2" key="1">
    <citation type="submission" date="2019-06" db="EMBL/GenBank/DDBJ databases">
        <title>Sequencing the genomes of 1000 actinobacteria strains.</title>
        <authorList>
            <person name="Klenk H.-P."/>
        </authorList>
    </citation>
    <scope>NUCLEOTIDE SEQUENCE [LARGE SCALE GENOMIC DNA]</scope>
    <source>
        <strain evidence="1 2">DSM 45301</strain>
    </source>
</reference>
<dbReference type="OrthoDB" id="4548404at2"/>
<dbReference type="Proteomes" id="UP000315677">
    <property type="component" value="Unassembled WGS sequence"/>
</dbReference>
<evidence type="ECO:0000313" key="1">
    <source>
        <dbReference type="EMBL" id="TQM09786.1"/>
    </source>
</evidence>
<protein>
    <submittedName>
        <fullName evidence="1">Uncharacterized protein</fullName>
    </submittedName>
</protein>
<sequence length="210" mass="22845">MRVDYRAAWVPFDPDNGQTPALLELAVHWIEQECAAQGTRGVLIVPRKPISDYPQPIQKFATRHEGTSRRGSAPRRMAPGPVLAHSLLLDDLDYAEHLARGSSLCATEWPDVPLVGWAAARGALNLVTGEVTPQPADDVVVLLDHLHFAGNNGWSDGPGKRDAERLLHELQAAAPDLDAKYVASYQFGLGNVSADSVKRLLTLASKVTMR</sequence>
<dbReference type="AlphaFoldDB" id="A0A543DKC1"/>
<organism evidence="1 2">
    <name type="scientific">Pseudonocardia kunmingensis</name>
    <dbReference type="NCBI Taxonomy" id="630975"/>
    <lineage>
        <taxon>Bacteria</taxon>
        <taxon>Bacillati</taxon>
        <taxon>Actinomycetota</taxon>
        <taxon>Actinomycetes</taxon>
        <taxon>Pseudonocardiales</taxon>
        <taxon>Pseudonocardiaceae</taxon>
        <taxon>Pseudonocardia</taxon>
    </lineage>
</organism>
<gene>
    <name evidence="1" type="ORF">FB558_5559</name>
</gene>
<dbReference type="RefSeq" id="WP_142058188.1">
    <property type="nucleotide sequence ID" value="NZ_VFPA01000003.1"/>
</dbReference>
<accession>A0A543DKC1</accession>